<dbReference type="OrthoDB" id="327733at2"/>
<accession>A0A1M5BXF3</accession>
<dbReference type="Proteomes" id="UP000325134">
    <property type="component" value="Unassembled WGS sequence"/>
</dbReference>
<dbReference type="PANTHER" id="PTHR46689:SF1">
    <property type="entry name" value="PHOD-LIKE PHOSPHATASE DOMAIN-CONTAINING PROTEIN"/>
    <property type="match status" value="1"/>
</dbReference>
<dbReference type="Pfam" id="PF19050">
    <property type="entry name" value="PhoD_2"/>
    <property type="match status" value="1"/>
</dbReference>
<dbReference type="CDD" id="cd07389">
    <property type="entry name" value="MPP_PhoD"/>
    <property type="match status" value="1"/>
</dbReference>
<reference evidence="2 3" key="1">
    <citation type="submission" date="2016-11" db="EMBL/GenBank/DDBJ databases">
        <authorList>
            <person name="Varghese N."/>
            <person name="Submissions S."/>
        </authorList>
    </citation>
    <scope>NUCLEOTIDE SEQUENCE [LARGE SCALE GENOMIC DNA]</scope>
    <source>
        <strain evidence="2 3">DSM 29341</strain>
    </source>
</reference>
<name>A0A1M5BXF3_9RHOB</name>
<dbReference type="AlphaFoldDB" id="A0A1M5BXF3"/>
<gene>
    <name evidence="2" type="ORF">SAMN05444279_1583</name>
</gene>
<dbReference type="InterPro" id="IPR018946">
    <property type="entry name" value="PhoD-like_MPP"/>
</dbReference>
<dbReference type="RefSeq" id="WP_149777536.1">
    <property type="nucleotide sequence ID" value="NZ_FQVK01000058.1"/>
</dbReference>
<dbReference type="GO" id="GO:0016020">
    <property type="term" value="C:membrane"/>
    <property type="evidence" value="ECO:0007669"/>
    <property type="project" value="TreeGrafter"/>
</dbReference>
<evidence type="ECO:0000313" key="2">
    <source>
        <dbReference type="EMBL" id="SHF46892.1"/>
    </source>
</evidence>
<evidence type="ECO:0000259" key="1">
    <source>
        <dbReference type="Pfam" id="PF19050"/>
    </source>
</evidence>
<protein>
    <submittedName>
        <fullName evidence="2">PhoD-like phosphatase</fullName>
    </submittedName>
</protein>
<evidence type="ECO:0000313" key="3">
    <source>
        <dbReference type="Proteomes" id="UP000325134"/>
    </source>
</evidence>
<dbReference type="InterPro" id="IPR029052">
    <property type="entry name" value="Metallo-depent_PP-like"/>
</dbReference>
<organism evidence="2 3">
    <name type="scientific">Ruegeria intermedia</name>
    <dbReference type="NCBI Taxonomy" id="996115"/>
    <lineage>
        <taxon>Bacteria</taxon>
        <taxon>Pseudomonadati</taxon>
        <taxon>Pseudomonadota</taxon>
        <taxon>Alphaproteobacteria</taxon>
        <taxon>Rhodobacterales</taxon>
        <taxon>Roseobacteraceae</taxon>
        <taxon>Ruegeria</taxon>
    </lineage>
</organism>
<dbReference type="PANTHER" id="PTHR46689">
    <property type="entry name" value="MEMBRANE PROTEIN, PUTATIVE-RELATED"/>
    <property type="match status" value="1"/>
</dbReference>
<feature type="domain" description="PhoD-like phosphatase" evidence="1">
    <location>
        <begin position="114"/>
        <end position="331"/>
    </location>
</feature>
<dbReference type="InterPro" id="IPR043904">
    <property type="entry name" value="PhoD_2-like"/>
</dbReference>
<dbReference type="InterPro" id="IPR038607">
    <property type="entry name" value="PhoD-like_sf"/>
</dbReference>
<dbReference type="EMBL" id="FQVK01000058">
    <property type="protein sequence ID" value="SHF46892.1"/>
    <property type="molecule type" value="Genomic_DNA"/>
</dbReference>
<dbReference type="Gene3D" id="3.60.21.70">
    <property type="entry name" value="PhoD-like phosphatase"/>
    <property type="match status" value="1"/>
</dbReference>
<dbReference type="SUPFAM" id="SSF56300">
    <property type="entry name" value="Metallo-dependent phosphatases"/>
    <property type="match status" value="1"/>
</dbReference>
<proteinExistence type="predicted"/>
<keyword evidence="3" id="KW-1185">Reference proteome</keyword>
<sequence length="477" mass="54350">MTRNLTLPVGPILFLDDLCDDEAQVSALFVTGPGEEPAPIETGARTFRPAELARYDRGTVWRTRFRLPTGRASEYCWNGERFEVALDLSGDLRLGYVSCNGEEVGDMERAQSERNAMWERLCSQHRKRPLALLLHGGDQLYADELTQGHPLSDGWPDRIPRDPGRADLVDLRHYLRERFFERYVALLAAPPFAWLGARVPSLMQWDDHDICDGWGSLRRSRTYNPVGQTLFTVAREGFLVFQQAARDVDLPPRFLDRDGVHLGWTVHGPGLRIVAPDLRSERTRRDIMGAAGWQAIEAEARRDFEGHTFLMSSVPLLGPRLSLLELLMVSIPRMQKYEDDLRDQWQSRAHRDEWRRMLRIVRDMARRDGHGITAISGEIHLAARAVMDLGQGLELHQLTASGIAHRPPPKGWARVLGALAWLGEDPLPEHPIRIPPLPGQKARYVAERNYLLLERTNSKWQARWDLERSGMTAPLNL</sequence>